<name>A0A392QD18_9FABA</name>
<dbReference type="NCBIfam" id="TIGR01640">
    <property type="entry name" value="F_box_assoc_1"/>
    <property type="match status" value="1"/>
</dbReference>
<dbReference type="InterPro" id="IPR017451">
    <property type="entry name" value="F-box-assoc_interact_dom"/>
</dbReference>
<dbReference type="EMBL" id="LXQA010128278">
    <property type="protein sequence ID" value="MCI22038.1"/>
    <property type="molecule type" value="Genomic_DNA"/>
</dbReference>
<dbReference type="Proteomes" id="UP000265520">
    <property type="component" value="Unassembled WGS sequence"/>
</dbReference>
<evidence type="ECO:0000313" key="2">
    <source>
        <dbReference type="Proteomes" id="UP000265520"/>
    </source>
</evidence>
<dbReference type="AlphaFoldDB" id="A0A392QD18"/>
<comment type="caution">
    <text evidence="1">The sequence shown here is derived from an EMBL/GenBank/DDBJ whole genome shotgun (WGS) entry which is preliminary data.</text>
</comment>
<protein>
    <submittedName>
        <fullName evidence="1">F-box protein</fullName>
    </submittedName>
</protein>
<evidence type="ECO:0000313" key="1">
    <source>
        <dbReference type="EMBL" id="MCI22038.1"/>
    </source>
</evidence>
<sequence length="92" mass="10646">MFRKNIVSKSHDDDDTCLLFNWLSGPVKLSFLSGSSVNGILCIYDIIDHTRVVLWNPATDKVNVIPPSQVFRPCYDFRLYGFGYDHVRDDYK</sequence>
<reference evidence="1 2" key="1">
    <citation type="journal article" date="2018" name="Front. Plant Sci.">
        <title>Red Clover (Trifolium pratense) and Zigzag Clover (T. medium) - A Picture of Genomic Similarities and Differences.</title>
        <authorList>
            <person name="Dluhosova J."/>
            <person name="Istvanek J."/>
            <person name="Nedelnik J."/>
            <person name="Repkova J."/>
        </authorList>
    </citation>
    <scope>NUCLEOTIDE SEQUENCE [LARGE SCALE GENOMIC DNA]</scope>
    <source>
        <strain evidence="2">cv. 10/8</strain>
        <tissue evidence="1">Leaf</tissue>
    </source>
</reference>
<keyword evidence="2" id="KW-1185">Reference proteome</keyword>
<proteinExistence type="predicted"/>
<feature type="non-terminal residue" evidence="1">
    <location>
        <position position="92"/>
    </location>
</feature>
<organism evidence="1 2">
    <name type="scientific">Trifolium medium</name>
    <dbReference type="NCBI Taxonomy" id="97028"/>
    <lineage>
        <taxon>Eukaryota</taxon>
        <taxon>Viridiplantae</taxon>
        <taxon>Streptophyta</taxon>
        <taxon>Embryophyta</taxon>
        <taxon>Tracheophyta</taxon>
        <taxon>Spermatophyta</taxon>
        <taxon>Magnoliopsida</taxon>
        <taxon>eudicotyledons</taxon>
        <taxon>Gunneridae</taxon>
        <taxon>Pentapetalae</taxon>
        <taxon>rosids</taxon>
        <taxon>fabids</taxon>
        <taxon>Fabales</taxon>
        <taxon>Fabaceae</taxon>
        <taxon>Papilionoideae</taxon>
        <taxon>50 kb inversion clade</taxon>
        <taxon>NPAAA clade</taxon>
        <taxon>Hologalegina</taxon>
        <taxon>IRL clade</taxon>
        <taxon>Trifolieae</taxon>
        <taxon>Trifolium</taxon>
    </lineage>
</organism>
<accession>A0A392QD18</accession>